<dbReference type="GO" id="GO:0046677">
    <property type="term" value="P:response to antibiotic"/>
    <property type="evidence" value="ECO:0007669"/>
    <property type="project" value="UniProtKB-UniRule"/>
</dbReference>
<evidence type="ECO:0000256" key="12">
    <source>
        <dbReference type="ARBA" id="ARBA00032932"/>
    </source>
</evidence>
<evidence type="ECO:0000313" key="15">
    <source>
        <dbReference type="EMBL" id="PIR87134.1"/>
    </source>
</evidence>
<dbReference type="GO" id="GO:0071555">
    <property type="term" value="P:cell wall organization"/>
    <property type="evidence" value="ECO:0007669"/>
    <property type="project" value="UniProtKB-KW"/>
</dbReference>
<feature type="transmembrane region" description="Helical" evidence="14">
    <location>
        <begin position="47"/>
        <end position="65"/>
    </location>
</feature>
<evidence type="ECO:0000256" key="2">
    <source>
        <dbReference type="ARBA" id="ARBA00010621"/>
    </source>
</evidence>
<dbReference type="GO" id="GO:0005886">
    <property type="term" value="C:plasma membrane"/>
    <property type="evidence" value="ECO:0007669"/>
    <property type="project" value="UniProtKB-SubCell"/>
</dbReference>
<sequence length="257" mass="27673">MGVLDAVILGIVEGVTEFLPISSTGHLMLTAHALALPTTEFLKTFEIVIQLGAILAVVVLYWRTLLFSRRVFWRVAAAFVPTALVGLLLYPFIKEVLLGSNLVVLWALALGGLALIVFELWHTEPEEAVVAVEKMTYRQAVTIGLFQSLAVVPGVSRAAATIVGGLVMGLRRQAIVEFSFLLAVPTMLAASGLDLLETGGGFSSGQFGLLGIGFLISFVVALGVVRWLLRFIQSHTFIGFGAYRIALAVLFALFLLK</sequence>
<dbReference type="PANTHER" id="PTHR30622:SF3">
    <property type="entry name" value="UNDECAPRENYL-DIPHOSPHATASE"/>
    <property type="match status" value="1"/>
</dbReference>
<feature type="transmembrane region" description="Helical" evidence="14">
    <location>
        <begin position="102"/>
        <end position="121"/>
    </location>
</feature>
<dbReference type="GO" id="GO:0008360">
    <property type="term" value="P:regulation of cell shape"/>
    <property type="evidence" value="ECO:0007669"/>
    <property type="project" value="UniProtKB-KW"/>
</dbReference>
<evidence type="ECO:0000256" key="9">
    <source>
        <dbReference type="ARBA" id="ARBA00023136"/>
    </source>
</evidence>
<dbReference type="AlphaFoldDB" id="A0A2H0UL43"/>
<proteinExistence type="inferred from homology"/>
<evidence type="ECO:0000313" key="16">
    <source>
        <dbReference type="Proteomes" id="UP000229526"/>
    </source>
</evidence>
<dbReference type="EMBL" id="PFBD01000020">
    <property type="protein sequence ID" value="PIR87134.1"/>
    <property type="molecule type" value="Genomic_DNA"/>
</dbReference>
<dbReference type="InterPro" id="IPR003824">
    <property type="entry name" value="UppP"/>
</dbReference>
<keyword evidence="14" id="KW-0133">Cell shape</keyword>
<evidence type="ECO:0000256" key="1">
    <source>
        <dbReference type="ARBA" id="ARBA00004651"/>
    </source>
</evidence>
<keyword evidence="7 14" id="KW-0378">Hydrolase</keyword>
<accession>A0A2H0UL43</accession>
<evidence type="ECO:0000256" key="6">
    <source>
        <dbReference type="ARBA" id="ARBA00022692"/>
    </source>
</evidence>
<reference evidence="16" key="1">
    <citation type="submission" date="2017-09" db="EMBL/GenBank/DDBJ databases">
        <title>Depth-based differentiation of microbial function through sediment-hosted aquifers and enrichment of novel symbionts in the deep terrestrial subsurface.</title>
        <authorList>
            <person name="Probst A.J."/>
            <person name="Ladd B."/>
            <person name="Jarett J.K."/>
            <person name="Geller-Mcgrath D.E."/>
            <person name="Sieber C.M.K."/>
            <person name="Emerson J.B."/>
            <person name="Anantharaman K."/>
            <person name="Thomas B.C."/>
            <person name="Malmstrom R."/>
            <person name="Stieglmeier M."/>
            <person name="Klingl A."/>
            <person name="Woyke T."/>
            <person name="Ryan C.M."/>
            <person name="Banfield J.F."/>
        </authorList>
    </citation>
    <scope>NUCLEOTIDE SEQUENCE [LARGE SCALE GENOMIC DNA]</scope>
</reference>
<keyword evidence="9 14" id="KW-0472">Membrane</keyword>
<feature type="transmembrane region" description="Helical" evidence="14">
    <location>
        <begin position="71"/>
        <end position="90"/>
    </location>
</feature>
<protein>
    <recommendedName>
        <fullName evidence="4 14">Undecaprenyl-diphosphatase</fullName>
        <ecNumber evidence="3 14">3.6.1.27</ecNumber>
    </recommendedName>
    <alternativeName>
        <fullName evidence="12 14">Bacitracin resistance protein</fullName>
    </alternativeName>
    <alternativeName>
        <fullName evidence="11 14">Undecaprenyl pyrophosphate phosphatase</fullName>
    </alternativeName>
</protein>
<feature type="transmembrane region" description="Helical" evidence="14">
    <location>
        <begin position="205"/>
        <end position="229"/>
    </location>
</feature>
<dbReference type="PANTHER" id="PTHR30622">
    <property type="entry name" value="UNDECAPRENYL-DIPHOSPHATASE"/>
    <property type="match status" value="1"/>
</dbReference>
<dbReference type="NCBIfam" id="TIGR00753">
    <property type="entry name" value="undec_PP_bacA"/>
    <property type="match status" value="1"/>
</dbReference>
<dbReference type="Proteomes" id="UP000229526">
    <property type="component" value="Unassembled WGS sequence"/>
</dbReference>
<feature type="transmembrane region" description="Helical" evidence="14">
    <location>
        <begin position="174"/>
        <end position="193"/>
    </location>
</feature>
<keyword evidence="6 14" id="KW-0812">Transmembrane</keyword>
<comment type="function">
    <text evidence="14">Catalyzes the dephosphorylation of undecaprenyl diphosphate (UPP). Confers resistance to bacitracin.</text>
</comment>
<keyword evidence="10 14" id="KW-0046">Antibiotic resistance</keyword>
<feature type="transmembrane region" description="Helical" evidence="14">
    <location>
        <begin position="236"/>
        <end position="256"/>
    </location>
</feature>
<keyword evidence="8 14" id="KW-1133">Transmembrane helix</keyword>
<evidence type="ECO:0000256" key="7">
    <source>
        <dbReference type="ARBA" id="ARBA00022801"/>
    </source>
</evidence>
<comment type="catalytic activity">
    <reaction evidence="13 14">
        <text>di-trans,octa-cis-undecaprenyl diphosphate + H2O = di-trans,octa-cis-undecaprenyl phosphate + phosphate + H(+)</text>
        <dbReference type="Rhea" id="RHEA:28094"/>
        <dbReference type="ChEBI" id="CHEBI:15377"/>
        <dbReference type="ChEBI" id="CHEBI:15378"/>
        <dbReference type="ChEBI" id="CHEBI:43474"/>
        <dbReference type="ChEBI" id="CHEBI:58405"/>
        <dbReference type="ChEBI" id="CHEBI:60392"/>
        <dbReference type="EC" id="3.6.1.27"/>
    </reaction>
</comment>
<feature type="transmembrane region" description="Helical" evidence="14">
    <location>
        <begin position="141"/>
        <end position="167"/>
    </location>
</feature>
<evidence type="ECO:0000256" key="8">
    <source>
        <dbReference type="ARBA" id="ARBA00022989"/>
    </source>
</evidence>
<comment type="caution">
    <text evidence="15">The sequence shown here is derived from an EMBL/GenBank/DDBJ whole genome shotgun (WGS) entry which is preliminary data.</text>
</comment>
<name>A0A2H0UL43_9BACT</name>
<evidence type="ECO:0000256" key="14">
    <source>
        <dbReference type="HAMAP-Rule" id="MF_01006"/>
    </source>
</evidence>
<evidence type="ECO:0000256" key="10">
    <source>
        <dbReference type="ARBA" id="ARBA00023251"/>
    </source>
</evidence>
<evidence type="ECO:0000256" key="3">
    <source>
        <dbReference type="ARBA" id="ARBA00012374"/>
    </source>
</evidence>
<dbReference type="EC" id="3.6.1.27" evidence="3 14"/>
<dbReference type="HAMAP" id="MF_01006">
    <property type="entry name" value="Undec_diphosphatase"/>
    <property type="match status" value="1"/>
</dbReference>
<keyword evidence="14" id="KW-0961">Cell wall biogenesis/degradation</keyword>
<gene>
    <name evidence="14 15" type="primary">uppP</name>
    <name evidence="15" type="ORF">COU11_02160</name>
</gene>
<evidence type="ECO:0000256" key="4">
    <source>
        <dbReference type="ARBA" id="ARBA00021581"/>
    </source>
</evidence>
<comment type="subcellular location">
    <subcellularLocation>
        <location evidence="1 14">Cell membrane</location>
        <topology evidence="1 14">Multi-pass membrane protein</topology>
    </subcellularLocation>
</comment>
<evidence type="ECO:0000256" key="13">
    <source>
        <dbReference type="ARBA" id="ARBA00047594"/>
    </source>
</evidence>
<comment type="similarity">
    <text evidence="2 14">Belongs to the UppP family.</text>
</comment>
<dbReference type="GO" id="GO:0009252">
    <property type="term" value="P:peptidoglycan biosynthetic process"/>
    <property type="evidence" value="ECO:0007669"/>
    <property type="project" value="UniProtKB-KW"/>
</dbReference>
<dbReference type="Pfam" id="PF02673">
    <property type="entry name" value="BacA"/>
    <property type="match status" value="1"/>
</dbReference>
<dbReference type="GO" id="GO:0050380">
    <property type="term" value="F:undecaprenyl-diphosphatase activity"/>
    <property type="evidence" value="ECO:0007669"/>
    <property type="project" value="UniProtKB-UniRule"/>
</dbReference>
<keyword evidence="14" id="KW-0573">Peptidoglycan synthesis</keyword>
<comment type="miscellaneous">
    <text evidence="14">Bacitracin is thought to be involved in the inhibition of peptidoglycan synthesis by sequestering undecaprenyl diphosphate, thereby reducing the pool of lipid carrier available.</text>
</comment>
<evidence type="ECO:0000256" key="5">
    <source>
        <dbReference type="ARBA" id="ARBA00022475"/>
    </source>
</evidence>
<keyword evidence="5 14" id="KW-1003">Cell membrane</keyword>
<organism evidence="15 16">
    <name type="scientific">Candidatus Harrisonbacteria bacterium CG10_big_fil_rev_8_21_14_0_10_49_15</name>
    <dbReference type="NCBI Taxonomy" id="1974587"/>
    <lineage>
        <taxon>Bacteria</taxon>
        <taxon>Candidatus Harrisoniibacteriota</taxon>
    </lineage>
</organism>
<evidence type="ECO:0000256" key="11">
    <source>
        <dbReference type="ARBA" id="ARBA00032707"/>
    </source>
</evidence>